<dbReference type="GO" id="GO:0016064">
    <property type="term" value="P:immunoglobulin mediated immune response"/>
    <property type="evidence" value="ECO:0007669"/>
    <property type="project" value="TreeGrafter"/>
</dbReference>
<dbReference type="Proteomes" id="UP000001074">
    <property type="component" value="Unassembled WGS sequence"/>
</dbReference>
<dbReference type="EMBL" id="AAPE02055318">
    <property type="status" value="NOT_ANNOTATED_CDS"/>
    <property type="molecule type" value="Genomic_DNA"/>
</dbReference>
<dbReference type="Pfam" id="PF18707">
    <property type="entry name" value="IL2RB_N1"/>
    <property type="match status" value="1"/>
</dbReference>
<feature type="signal peptide" evidence="17">
    <location>
        <begin position="1"/>
        <end position="27"/>
    </location>
</feature>
<keyword evidence="8 16" id="KW-0472">Membrane</keyword>
<dbReference type="FunCoup" id="G1Q8J5">
    <property type="interactions" value="243"/>
</dbReference>
<dbReference type="SMART" id="SM00060">
    <property type="entry name" value="FN3"/>
    <property type="match status" value="1"/>
</dbReference>
<reference evidence="19 20" key="1">
    <citation type="journal article" date="2011" name="Nature">
        <title>A high-resolution map of human evolutionary constraint using 29 mammals.</title>
        <authorList>
            <person name="Lindblad-Toh K."/>
            <person name="Garber M."/>
            <person name="Zuk O."/>
            <person name="Lin M.F."/>
            <person name="Parker B.J."/>
            <person name="Washietl S."/>
            <person name="Kheradpour P."/>
            <person name="Ernst J."/>
            <person name="Jordan G."/>
            <person name="Mauceli E."/>
            <person name="Ward L.D."/>
            <person name="Lowe C.B."/>
            <person name="Holloway A.K."/>
            <person name="Clamp M."/>
            <person name="Gnerre S."/>
            <person name="Alfoldi J."/>
            <person name="Beal K."/>
            <person name="Chang J."/>
            <person name="Clawson H."/>
            <person name="Cuff J."/>
            <person name="Di Palma F."/>
            <person name="Fitzgerald S."/>
            <person name="Flicek P."/>
            <person name="Guttman M."/>
            <person name="Hubisz M.J."/>
            <person name="Jaffe D.B."/>
            <person name="Jungreis I."/>
            <person name="Kent W.J."/>
            <person name="Kostka D."/>
            <person name="Lara M."/>
            <person name="Martins A.L."/>
            <person name="Massingham T."/>
            <person name="Moltke I."/>
            <person name="Raney B.J."/>
            <person name="Rasmussen M.D."/>
            <person name="Robinson J."/>
            <person name="Stark A."/>
            <person name="Vilella A.J."/>
            <person name="Wen J."/>
            <person name="Xie X."/>
            <person name="Zody M.C."/>
            <person name="Baldwin J."/>
            <person name="Bloom T."/>
            <person name="Chin C.W."/>
            <person name="Heiman D."/>
            <person name="Nicol R."/>
            <person name="Nusbaum C."/>
            <person name="Young S."/>
            <person name="Wilkinson J."/>
            <person name="Worley K.C."/>
            <person name="Kovar C.L."/>
            <person name="Muzny D.M."/>
            <person name="Gibbs R.A."/>
            <person name="Cree A."/>
            <person name="Dihn H.H."/>
            <person name="Fowler G."/>
            <person name="Jhangiani S."/>
            <person name="Joshi V."/>
            <person name="Lee S."/>
            <person name="Lewis L.R."/>
            <person name="Nazareth L.V."/>
            <person name="Okwuonu G."/>
            <person name="Santibanez J."/>
            <person name="Warren W.C."/>
            <person name="Mardis E.R."/>
            <person name="Weinstock G.M."/>
            <person name="Wilson R.K."/>
            <person name="Delehaunty K."/>
            <person name="Dooling D."/>
            <person name="Fronik C."/>
            <person name="Fulton L."/>
            <person name="Fulton B."/>
            <person name="Graves T."/>
            <person name="Minx P."/>
            <person name="Sodergren E."/>
            <person name="Birney E."/>
            <person name="Margulies E.H."/>
            <person name="Herrero J."/>
            <person name="Green E.D."/>
            <person name="Haussler D."/>
            <person name="Siepel A."/>
            <person name="Goldman N."/>
            <person name="Pollard K.S."/>
            <person name="Pedersen J.S."/>
            <person name="Lander E.S."/>
            <person name="Kellis M."/>
        </authorList>
    </citation>
    <scope>NUCLEOTIDE SEQUENCE [LARGE SCALE GENOMIC DNA]</scope>
</reference>
<dbReference type="InterPro" id="IPR003961">
    <property type="entry name" value="FN3_dom"/>
</dbReference>
<comment type="subcellular location">
    <subcellularLocation>
        <location evidence="1">Cell membrane</location>
        <topology evidence="1">Single-pass type I membrane protein</topology>
    </subcellularLocation>
</comment>
<evidence type="ECO:0000256" key="4">
    <source>
        <dbReference type="ARBA" id="ARBA00022475"/>
    </source>
</evidence>
<evidence type="ECO:0000256" key="3">
    <source>
        <dbReference type="ARBA" id="ARBA00016239"/>
    </source>
</evidence>
<evidence type="ECO:0000313" key="20">
    <source>
        <dbReference type="Proteomes" id="UP000001074"/>
    </source>
</evidence>
<keyword evidence="11" id="KW-0325">Glycoprotein</keyword>
<organism evidence="19 20">
    <name type="scientific">Myotis lucifugus</name>
    <name type="common">Little brown bat</name>
    <dbReference type="NCBI Taxonomy" id="59463"/>
    <lineage>
        <taxon>Eukaryota</taxon>
        <taxon>Metazoa</taxon>
        <taxon>Chordata</taxon>
        <taxon>Craniata</taxon>
        <taxon>Vertebrata</taxon>
        <taxon>Euteleostomi</taxon>
        <taxon>Mammalia</taxon>
        <taxon>Eutheria</taxon>
        <taxon>Laurasiatheria</taxon>
        <taxon>Chiroptera</taxon>
        <taxon>Yangochiroptera</taxon>
        <taxon>Vespertilionidae</taxon>
        <taxon>Myotis</taxon>
    </lineage>
</organism>
<dbReference type="InterPro" id="IPR040951">
    <property type="entry name" value="IL2RB_N1"/>
</dbReference>
<dbReference type="OMA" id="PRCELLH"/>
<evidence type="ECO:0000256" key="1">
    <source>
        <dbReference type="ARBA" id="ARBA00004251"/>
    </source>
</evidence>
<dbReference type="eggNOG" id="ENOG502S0MR">
    <property type="taxonomic scope" value="Eukaryota"/>
</dbReference>
<reference evidence="19" key="3">
    <citation type="submission" date="2025-09" db="UniProtKB">
        <authorList>
            <consortium name="Ensembl"/>
        </authorList>
    </citation>
    <scope>IDENTIFICATION</scope>
</reference>
<evidence type="ECO:0000259" key="18">
    <source>
        <dbReference type="PROSITE" id="PS50853"/>
    </source>
</evidence>
<dbReference type="PROSITE" id="PS01355">
    <property type="entry name" value="HEMATOPO_REC_S_F1"/>
    <property type="match status" value="1"/>
</dbReference>
<evidence type="ECO:0000256" key="10">
    <source>
        <dbReference type="ARBA" id="ARBA00023170"/>
    </source>
</evidence>
<name>G1Q8J5_MYOLU</name>
<proteinExistence type="inferred from homology"/>
<accession>G1Q8J5</accession>
<evidence type="ECO:0000256" key="14">
    <source>
        <dbReference type="ARBA" id="ARBA00032935"/>
    </source>
</evidence>
<keyword evidence="5 16" id="KW-0812">Transmembrane</keyword>
<keyword evidence="6 17" id="KW-0732">Signal</keyword>
<evidence type="ECO:0000256" key="5">
    <source>
        <dbReference type="ARBA" id="ARBA00022692"/>
    </source>
</evidence>
<sequence length="309" mass="34825">MAAPALSWCLSLLAFLLPLAIPRASTAENDAHLLLHSRANISCVWSRDGGLQATSCHVHAQPDRRQFLCLERPWNKSCELLPAGPASWSCNLILGSPDSQTLTSADVVRMRVMCLEGERWRRVMTQDFKPFDNLRLMAPDSLEVTQEGSHTCNVTWTVPQASHYLERHLEFEVRTRSLDRSWEEASLLTLKQNQQWIFLETLAPDTAYELQVRVRAQRGSLLTWSPWSQPLAFRTRPEDQLLAGRRPDASSLGHILVGLCGALGLLVVVSLLVNCQYLGPWFKKVLKCHIPDPSQFFSQLSSEHGGDFQ</sequence>
<evidence type="ECO:0000256" key="11">
    <source>
        <dbReference type="ARBA" id="ARBA00023180"/>
    </source>
</evidence>
<evidence type="ECO:0000256" key="15">
    <source>
        <dbReference type="ARBA" id="ARBA00045664"/>
    </source>
</evidence>
<evidence type="ECO:0000256" key="6">
    <source>
        <dbReference type="ARBA" id="ARBA00022729"/>
    </source>
</evidence>
<dbReference type="InterPro" id="IPR036116">
    <property type="entry name" value="FN3_sf"/>
</dbReference>
<keyword evidence="4" id="KW-1003">Cell membrane</keyword>
<evidence type="ECO:0000256" key="17">
    <source>
        <dbReference type="SAM" id="SignalP"/>
    </source>
</evidence>
<feature type="domain" description="Fibronectin type-III" evidence="18">
    <location>
        <begin position="138"/>
        <end position="238"/>
    </location>
</feature>
<dbReference type="AlphaFoldDB" id="G1Q8J5"/>
<keyword evidence="10" id="KW-0675">Receptor</keyword>
<evidence type="ECO:0000313" key="19">
    <source>
        <dbReference type="Ensembl" id="ENSMLUP00000020028.1"/>
    </source>
</evidence>
<dbReference type="PROSITE" id="PS50853">
    <property type="entry name" value="FN3"/>
    <property type="match status" value="1"/>
</dbReference>
<evidence type="ECO:0000256" key="8">
    <source>
        <dbReference type="ARBA" id="ARBA00023136"/>
    </source>
</evidence>
<dbReference type="PANTHER" id="PTHR23037:SF30">
    <property type="entry name" value="INTERLEUKIN-2 RECEPTOR SUBUNIT BETA"/>
    <property type="match status" value="1"/>
</dbReference>
<keyword evidence="7 16" id="KW-1133">Transmembrane helix</keyword>
<evidence type="ECO:0000256" key="16">
    <source>
        <dbReference type="SAM" id="Phobius"/>
    </source>
</evidence>
<dbReference type="CDD" id="cd00063">
    <property type="entry name" value="FN3"/>
    <property type="match status" value="1"/>
</dbReference>
<evidence type="ECO:0000256" key="13">
    <source>
        <dbReference type="ARBA" id="ARBA00031280"/>
    </source>
</evidence>
<dbReference type="Ensembl" id="ENSMLUT00000022212.1">
    <property type="protein sequence ID" value="ENSMLUP00000020028.1"/>
    <property type="gene ID" value="ENSMLUG00000027368.1"/>
</dbReference>
<gene>
    <name evidence="19" type="primary">IL2RB</name>
</gene>
<evidence type="ECO:0000256" key="7">
    <source>
        <dbReference type="ARBA" id="ARBA00022989"/>
    </source>
</evidence>
<dbReference type="GO" id="GO:0019976">
    <property type="term" value="F:interleukin-2 binding"/>
    <property type="evidence" value="ECO:0007669"/>
    <property type="project" value="TreeGrafter"/>
</dbReference>
<dbReference type="HOGENOM" id="CLU_968183_0_0_1"/>
<dbReference type="SUPFAM" id="SSF49265">
    <property type="entry name" value="Fibronectin type III"/>
    <property type="match status" value="2"/>
</dbReference>
<keyword evidence="20" id="KW-1185">Reference proteome</keyword>
<dbReference type="GO" id="GO:0009897">
    <property type="term" value="C:external side of plasma membrane"/>
    <property type="evidence" value="ECO:0007669"/>
    <property type="project" value="TreeGrafter"/>
</dbReference>
<dbReference type="Pfam" id="PF00041">
    <property type="entry name" value="fn3"/>
    <property type="match status" value="1"/>
</dbReference>
<dbReference type="STRING" id="59463.ENSMLUP00000020028"/>
<feature type="chain" id="PRO_5003419253" description="Interleukin-2 receptor subunit beta" evidence="17">
    <location>
        <begin position="28"/>
        <end position="309"/>
    </location>
</feature>
<dbReference type="InParanoid" id="G1Q8J5"/>
<feature type="transmembrane region" description="Helical" evidence="16">
    <location>
        <begin position="252"/>
        <end position="273"/>
    </location>
</feature>
<dbReference type="GeneTree" id="ENSGT00510000049239"/>
<evidence type="ECO:0000256" key="2">
    <source>
        <dbReference type="ARBA" id="ARBA00008280"/>
    </source>
</evidence>
<comment type="function">
    <text evidence="15">Receptor for interleukin-2. This beta subunit is involved in receptor mediated endocytosis and transduces the mitogenic signals of IL2. Probably in association with IL15RA, involved in the stimulation of neutrophil phagocytosis by IL15.</text>
</comment>
<dbReference type="EMBL" id="AAPE02055319">
    <property type="status" value="NOT_ANNOTATED_CDS"/>
    <property type="molecule type" value="Genomic_DNA"/>
</dbReference>
<dbReference type="InterPro" id="IPR013783">
    <property type="entry name" value="Ig-like_fold"/>
</dbReference>
<dbReference type="InterPro" id="IPR003531">
    <property type="entry name" value="Hempt_rcpt_S_F1_CS"/>
</dbReference>
<comment type="subunit">
    <text evidence="12">Non-covalent dimer of an alpha and a beta subunit. IL2R exists in 3 different forms: a high affinity dimer, an intermediate affinity monomer (beta subunit), and a low affinity monomer (alpha subunit). The high and intermediate affinity forms also associate with a gamma subunit. Interacts with SHB upon interleukin stimulation.</text>
</comment>
<protein>
    <recommendedName>
        <fullName evidence="3">Interleukin-2 receptor subunit beta</fullName>
    </recommendedName>
    <alternativeName>
        <fullName evidence="14">High affinity IL-2 receptor subunit beta</fullName>
    </alternativeName>
    <alternativeName>
        <fullName evidence="13">p70-75</fullName>
    </alternativeName>
</protein>
<evidence type="ECO:0000256" key="9">
    <source>
        <dbReference type="ARBA" id="ARBA00023157"/>
    </source>
</evidence>
<dbReference type="GO" id="GO:0004896">
    <property type="term" value="F:cytokine receptor activity"/>
    <property type="evidence" value="ECO:0007669"/>
    <property type="project" value="InterPro"/>
</dbReference>
<comment type="similarity">
    <text evidence="2">Belongs to the type I cytokine receptor family. Type 4 subfamily.</text>
</comment>
<evidence type="ECO:0000256" key="12">
    <source>
        <dbReference type="ARBA" id="ARBA00026094"/>
    </source>
</evidence>
<dbReference type="Gene3D" id="2.60.40.10">
    <property type="entry name" value="Immunoglobulins"/>
    <property type="match status" value="2"/>
</dbReference>
<keyword evidence="9" id="KW-1015">Disulfide bond</keyword>
<dbReference type="PANTHER" id="PTHR23037">
    <property type="entry name" value="CYTOKINE RECEPTOR"/>
    <property type="match status" value="1"/>
</dbReference>
<reference evidence="19" key="2">
    <citation type="submission" date="2025-08" db="UniProtKB">
        <authorList>
            <consortium name="Ensembl"/>
        </authorList>
    </citation>
    <scope>IDENTIFICATION</scope>
</reference>